<protein>
    <submittedName>
        <fullName evidence="2">Uncharacterized protein</fullName>
    </submittedName>
</protein>
<keyword evidence="3" id="KW-1185">Reference proteome</keyword>
<comment type="caution">
    <text evidence="2">The sequence shown here is derived from an EMBL/GenBank/DDBJ whole genome shotgun (WGS) entry which is preliminary data.</text>
</comment>
<evidence type="ECO:0000256" key="1">
    <source>
        <dbReference type="SAM" id="MobiDB-lite"/>
    </source>
</evidence>
<evidence type="ECO:0000313" key="3">
    <source>
        <dbReference type="Proteomes" id="UP001151582"/>
    </source>
</evidence>
<sequence>MQWLRCLAEDAEILKVEQPAVAVNDGDSDDQPGNVNNPSLGGPNGKSAPASGQLSSRPSDMQQSPNSPTQGAQDAEMVAPANDGAVAEPISRLDDVDDLMVDSSQPASNPLSPTKDIMNGIENTHLKT</sequence>
<accession>A0A9W8AYK6</accession>
<name>A0A9W8AYK6_9FUNG</name>
<dbReference type="Proteomes" id="UP001151582">
    <property type="component" value="Unassembled WGS sequence"/>
</dbReference>
<dbReference type="AlphaFoldDB" id="A0A9W8AYK6"/>
<organism evidence="2 3">
    <name type="scientific">Dimargaris verticillata</name>
    <dbReference type="NCBI Taxonomy" id="2761393"/>
    <lineage>
        <taxon>Eukaryota</taxon>
        <taxon>Fungi</taxon>
        <taxon>Fungi incertae sedis</taxon>
        <taxon>Zoopagomycota</taxon>
        <taxon>Kickxellomycotina</taxon>
        <taxon>Dimargaritomycetes</taxon>
        <taxon>Dimargaritales</taxon>
        <taxon>Dimargaritaceae</taxon>
        <taxon>Dimargaris</taxon>
    </lineage>
</organism>
<dbReference type="EMBL" id="JANBQB010000931">
    <property type="protein sequence ID" value="KAJ1972935.1"/>
    <property type="molecule type" value="Genomic_DNA"/>
</dbReference>
<feature type="compositionally biased region" description="Polar residues" evidence="1">
    <location>
        <begin position="50"/>
        <end position="72"/>
    </location>
</feature>
<reference evidence="2" key="1">
    <citation type="submission" date="2022-07" db="EMBL/GenBank/DDBJ databases">
        <title>Phylogenomic reconstructions and comparative analyses of Kickxellomycotina fungi.</title>
        <authorList>
            <person name="Reynolds N.K."/>
            <person name="Stajich J.E."/>
            <person name="Barry K."/>
            <person name="Grigoriev I.V."/>
            <person name="Crous P."/>
            <person name="Smith M.E."/>
        </authorList>
    </citation>
    <scope>NUCLEOTIDE SEQUENCE</scope>
    <source>
        <strain evidence="2">RSA 567</strain>
    </source>
</reference>
<feature type="region of interest" description="Disordered" evidence="1">
    <location>
        <begin position="19"/>
        <end position="128"/>
    </location>
</feature>
<gene>
    <name evidence="2" type="ORF">H4R34_005244</name>
</gene>
<proteinExistence type="predicted"/>
<evidence type="ECO:0000313" key="2">
    <source>
        <dbReference type="EMBL" id="KAJ1972935.1"/>
    </source>
</evidence>